<organism evidence="1 2">
    <name type="scientific">Hypoxylon rubiginosum</name>
    <dbReference type="NCBI Taxonomy" id="110542"/>
    <lineage>
        <taxon>Eukaryota</taxon>
        <taxon>Fungi</taxon>
        <taxon>Dikarya</taxon>
        <taxon>Ascomycota</taxon>
        <taxon>Pezizomycotina</taxon>
        <taxon>Sordariomycetes</taxon>
        <taxon>Xylariomycetidae</taxon>
        <taxon>Xylariales</taxon>
        <taxon>Hypoxylaceae</taxon>
        <taxon>Hypoxylon</taxon>
    </lineage>
</organism>
<sequence>MAAPTFSATEIERRAGLLSFLRRQLFEKPPLSQKNLTGKTAVVTGSNTGIGLECARQLLDLGVSKLIVAVRDETKGQTARTRLLSGRSIPDSTVEVWQLDLQSYESITAFVGRAKGTQGWDIVVLNAGISKQFYDLTPSTGHEETIQVNVISTALLTILLLPILKTRASANGPSRLVIVSSDTASWAKFNEKHSVPLLPALDKEETFTNVDRYPTSKLLGQLFVTELAKRVPSSVAIITMPNPGWCYGTGLGHVPGGTLGDRIVSVPRRIFGRTASIGARVLTDAALQHGDEAHGQYIEDCKIQPKAPFVYTPEGERVATILWGEVMSELSFAKTEDIVRAVAD</sequence>
<gene>
    <name evidence="1" type="ORF">F4821DRAFT_271873</name>
</gene>
<reference evidence="1 2" key="1">
    <citation type="journal article" date="2022" name="New Phytol.">
        <title>Ecological generalism drives hyperdiversity of secondary metabolite gene clusters in xylarialean endophytes.</title>
        <authorList>
            <person name="Franco M.E.E."/>
            <person name="Wisecaver J.H."/>
            <person name="Arnold A.E."/>
            <person name="Ju Y.M."/>
            <person name="Slot J.C."/>
            <person name="Ahrendt S."/>
            <person name="Moore L.P."/>
            <person name="Eastman K.E."/>
            <person name="Scott K."/>
            <person name="Konkel Z."/>
            <person name="Mondo S.J."/>
            <person name="Kuo A."/>
            <person name="Hayes R.D."/>
            <person name="Haridas S."/>
            <person name="Andreopoulos B."/>
            <person name="Riley R."/>
            <person name="LaButti K."/>
            <person name="Pangilinan J."/>
            <person name="Lipzen A."/>
            <person name="Amirebrahimi M."/>
            <person name="Yan J."/>
            <person name="Adam C."/>
            <person name="Keymanesh K."/>
            <person name="Ng V."/>
            <person name="Louie K."/>
            <person name="Northen T."/>
            <person name="Drula E."/>
            <person name="Henrissat B."/>
            <person name="Hsieh H.M."/>
            <person name="Youens-Clark K."/>
            <person name="Lutzoni F."/>
            <person name="Miadlikowska J."/>
            <person name="Eastwood D.C."/>
            <person name="Hamelin R.C."/>
            <person name="Grigoriev I.V."/>
            <person name="U'Ren J.M."/>
        </authorList>
    </citation>
    <scope>NUCLEOTIDE SEQUENCE [LARGE SCALE GENOMIC DNA]</scope>
    <source>
        <strain evidence="1 2">ER1909</strain>
    </source>
</reference>
<protein>
    <submittedName>
        <fullName evidence="1">Retinol dehydrogenase 12</fullName>
    </submittedName>
</protein>
<evidence type="ECO:0000313" key="1">
    <source>
        <dbReference type="EMBL" id="KAI6083334.1"/>
    </source>
</evidence>
<evidence type="ECO:0000313" key="2">
    <source>
        <dbReference type="Proteomes" id="UP001497680"/>
    </source>
</evidence>
<dbReference type="EMBL" id="MU394354">
    <property type="protein sequence ID" value="KAI6083334.1"/>
    <property type="molecule type" value="Genomic_DNA"/>
</dbReference>
<name>A0ACC0CS99_9PEZI</name>
<dbReference type="Proteomes" id="UP001497680">
    <property type="component" value="Unassembled WGS sequence"/>
</dbReference>
<accession>A0ACC0CS99</accession>
<proteinExistence type="predicted"/>
<comment type="caution">
    <text evidence="1">The sequence shown here is derived from an EMBL/GenBank/DDBJ whole genome shotgun (WGS) entry which is preliminary data.</text>
</comment>
<keyword evidence="2" id="KW-1185">Reference proteome</keyword>